<evidence type="ECO:0008006" key="3">
    <source>
        <dbReference type="Google" id="ProtNLM"/>
    </source>
</evidence>
<dbReference type="Proteomes" id="UP000306808">
    <property type="component" value="Unassembled WGS sequence"/>
</dbReference>
<protein>
    <recommendedName>
        <fullName evidence="3">GAF domain-containing protein</fullName>
    </recommendedName>
</protein>
<dbReference type="RefSeq" id="WP_136902799.1">
    <property type="nucleotide sequence ID" value="NZ_SUME01000008.1"/>
</dbReference>
<evidence type="ECO:0000313" key="2">
    <source>
        <dbReference type="Proteomes" id="UP000306808"/>
    </source>
</evidence>
<keyword evidence="2" id="KW-1185">Reference proteome</keyword>
<proteinExistence type="predicted"/>
<comment type="caution">
    <text evidence="1">The sequence shown here is derived from an EMBL/GenBank/DDBJ whole genome shotgun (WGS) entry which is preliminary data.</text>
</comment>
<gene>
    <name evidence="1" type="ORF">FAZ15_18540</name>
</gene>
<evidence type="ECO:0000313" key="1">
    <source>
        <dbReference type="EMBL" id="TJZ53344.1"/>
    </source>
</evidence>
<dbReference type="OrthoDB" id="627374at2"/>
<sequence>MFAKKIKIENNIDPGGIEQDLTLNPVLDYLRSITQGVSNNQMIVPQFALSFISDIERANGALNQLNIGSFRPVFEILAHLTHDIKEREEVMLGFGLPIPDTAFFGTSAFYHIAESKLSFLECNRYSPLDIEFVNKTLYLLILERFYNIPAIESRLMYELEDDGVRKYYQLYVDFSYVHVQCKGPLPKIDLKAFRGKEIRSLSDIQPLLDAIDLRQFKFSGISLLHFVDRSREFIAEKLQHMIGNLSTLDGITFFNELNEIFTSIAGSKHVHHSFFPILELNGFPILNTDFSKNSIFFGELIETEKDKYQSGIFDYLANPFTLSFGLEKELNTVDPILVNLLVQSGVQSYTCIPLKDNDKLTGFLEIYTRGEYRLEKRDMLKMRGFIPYFVQLAKDLVTFLKNRLDNIILYNYTSIQPAVQWRFNQVAANYLGELACKQDNPTLERIIFENVYPIYGAIDVKDSTRLRNDSQYRESLKRLGTLEELVAYLEQQGVVLDVSFTLKLEDVKLRLAHANVDRFLLDILSFFRQDVPTFMHQIKGQVDEEPLILKELLAYEAMIGNAAVGSTDAFELSLGEITRMIKAELNAFNAYVQELFPSYFETFRTDGIEYDLYIGQAITPTLLFDTSILKKIRRQQIISMAKIAKLANNMYDGLPLPLQTTQLIFIHPHEINIDFRSDERRFDVEGGYNIRYQIIKKRIDKVLIRNSNERLVQPNSIAIVYTSQIVEDEIRDNLDNVAELGLISNDYEFLLLEDLQGVSELKAIRVHIK</sequence>
<accession>A0A4U0NSZ4</accession>
<dbReference type="EMBL" id="SUME01000008">
    <property type="protein sequence ID" value="TJZ53344.1"/>
    <property type="molecule type" value="Genomic_DNA"/>
</dbReference>
<name>A0A4U0NSZ4_9SPHI</name>
<dbReference type="AlphaFoldDB" id="A0A4U0NSZ4"/>
<reference evidence="1 2" key="1">
    <citation type="submission" date="2019-04" db="EMBL/GenBank/DDBJ databases">
        <title>Sphingobacterium olei sp. nov., isolated from oil-contaminated soil.</title>
        <authorList>
            <person name="Liu B."/>
        </authorList>
    </citation>
    <scope>NUCLEOTIDE SEQUENCE [LARGE SCALE GENOMIC DNA]</scope>
    <source>
        <strain evidence="1 2">HAL-9</strain>
    </source>
</reference>
<organism evidence="1 2">
    <name type="scientific">Sphingobacterium olei</name>
    <dbReference type="NCBI Taxonomy" id="2571155"/>
    <lineage>
        <taxon>Bacteria</taxon>
        <taxon>Pseudomonadati</taxon>
        <taxon>Bacteroidota</taxon>
        <taxon>Sphingobacteriia</taxon>
        <taxon>Sphingobacteriales</taxon>
        <taxon>Sphingobacteriaceae</taxon>
        <taxon>Sphingobacterium</taxon>
    </lineage>
</organism>